<feature type="non-terminal residue" evidence="2">
    <location>
        <position position="133"/>
    </location>
</feature>
<feature type="domain" description="YjeF N-terminal" evidence="1">
    <location>
        <begin position="9"/>
        <end position="133"/>
    </location>
</feature>
<evidence type="ECO:0000259" key="1">
    <source>
        <dbReference type="PROSITE" id="PS51385"/>
    </source>
</evidence>
<dbReference type="Pfam" id="PF03853">
    <property type="entry name" value="YjeF_N"/>
    <property type="match status" value="1"/>
</dbReference>
<dbReference type="PROSITE" id="PS51385">
    <property type="entry name" value="YJEF_N"/>
    <property type="match status" value="1"/>
</dbReference>
<proteinExistence type="predicted"/>
<dbReference type="EMBL" id="JACNJD010000294">
    <property type="protein sequence ID" value="MBC8178615.1"/>
    <property type="molecule type" value="Genomic_DNA"/>
</dbReference>
<sequence length="133" mass="14424">MKISSVSEMRNLDKTAIEEFGIKEELLMENAGEATYFVISKECGIKGKKFIIFCGTGNNGGDGFVIARKIHSNGGSVKVFILGDKGKYKGAARLNFDIISRLMIDIREVESVESVKTDVAHSDAIIDAIFGTG</sequence>
<protein>
    <submittedName>
        <fullName evidence="2">NAD(P)H-hydrate epimerase</fullName>
        <ecNumber evidence="2">5.1.99.6</ecNumber>
    </submittedName>
</protein>
<dbReference type="AlphaFoldDB" id="A0A8J6N3T5"/>
<reference evidence="2 3" key="1">
    <citation type="submission" date="2020-08" db="EMBL/GenBank/DDBJ databases">
        <title>Bridging the membrane lipid divide: bacteria of the FCB group superphylum have the potential to synthesize archaeal ether lipids.</title>
        <authorList>
            <person name="Villanueva L."/>
            <person name="Von Meijenfeldt F.A.B."/>
            <person name="Westbye A.B."/>
            <person name="Yadav S."/>
            <person name="Hopmans E.C."/>
            <person name="Dutilh B.E."/>
            <person name="Sinninghe Damste J.S."/>
        </authorList>
    </citation>
    <scope>NUCLEOTIDE SEQUENCE [LARGE SCALE GENOMIC DNA]</scope>
    <source>
        <strain evidence="2">NIOZ-UU27</strain>
    </source>
</reference>
<accession>A0A8J6N3T5</accession>
<dbReference type="Proteomes" id="UP000650524">
    <property type="component" value="Unassembled WGS sequence"/>
</dbReference>
<dbReference type="InterPro" id="IPR036652">
    <property type="entry name" value="YjeF_N_dom_sf"/>
</dbReference>
<dbReference type="InterPro" id="IPR004443">
    <property type="entry name" value="YjeF_N_dom"/>
</dbReference>
<keyword evidence="2" id="KW-0413">Isomerase</keyword>
<evidence type="ECO:0000313" key="2">
    <source>
        <dbReference type="EMBL" id="MBC8178615.1"/>
    </source>
</evidence>
<dbReference type="EC" id="5.1.99.6" evidence="2"/>
<dbReference type="SUPFAM" id="SSF64153">
    <property type="entry name" value="YjeF N-terminal domain-like"/>
    <property type="match status" value="1"/>
</dbReference>
<dbReference type="Gene3D" id="3.40.50.10260">
    <property type="entry name" value="YjeF N-terminal domain"/>
    <property type="match status" value="1"/>
</dbReference>
<evidence type="ECO:0000313" key="3">
    <source>
        <dbReference type="Proteomes" id="UP000650524"/>
    </source>
</evidence>
<dbReference type="NCBIfam" id="TIGR00197">
    <property type="entry name" value="yjeF_nterm"/>
    <property type="match status" value="1"/>
</dbReference>
<organism evidence="2 3">
    <name type="scientific">Candidatus Desulfacyla euxinica</name>
    <dbReference type="NCBI Taxonomy" id="2841693"/>
    <lineage>
        <taxon>Bacteria</taxon>
        <taxon>Deltaproteobacteria</taxon>
        <taxon>Candidatus Desulfacyla</taxon>
    </lineage>
</organism>
<comment type="caution">
    <text evidence="2">The sequence shown here is derived from an EMBL/GenBank/DDBJ whole genome shotgun (WGS) entry which is preliminary data.</text>
</comment>
<name>A0A8J6N3T5_9DELT</name>
<gene>
    <name evidence="2" type="ORF">H8E19_14515</name>
</gene>
<dbReference type="GO" id="GO:0052856">
    <property type="term" value="F:NAD(P)HX epimerase activity"/>
    <property type="evidence" value="ECO:0007669"/>
    <property type="project" value="UniProtKB-EC"/>
</dbReference>